<comment type="caution">
    <text evidence="2">The sequence shown here is derived from an EMBL/GenBank/DDBJ whole genome shotgun (WGS) entry which is preliminary data.</text>
</comment>
<evidence type="ECO:0000313" key="3">
    <source>
        <dbReference type="Proteomes" id="UP001521785"/>
    </source>
</evidence>
<feature type="coiled-coil region" evidence="1">
    <location>
        <begin position="129"/>
        <end position="172"/>
    </location>
</feature>
<protein>
    <submittedName>
        <fullName evidence="2">Uncharacterized protein</fullName>
    </submittedName>
</protein>
<proteinExistence type="predicted"/>
<name>A0ABR3S630_9PLEO</name>
<evidence type="ECO:0000256" key="1">
    <source>
        <dbReference type="SAM" id="Coils"/>
    </source>
</evidence>
<organism evidence="2 3">
    <name type="scientific">Paraconiothyrium brasiliense</name>
    <dbReference type="NCBI Taxonomy" id="300254"/>
    <lineage>
        <taxon>Eukaryota</taxon>
        <taxon>Fungi</taxon>
        <taxon>Dikarya</taxon>
        <taxon>Ascomycota</taxon>
        <taxon>Pezizomycotina</taxon>
        <taxon>Dothideomycetes</taxon>
        <taxon>Pleosporomycetidae</taxon>
        <taxon>Pleosporales</taxon>
        <taxon>Massarineae</taxon>
        <taxon>Didymosphaeriaceae</taxon>
        <taxon>Paraconiothyrium</taxon>
    </lineage>
</organism>
<gene>
    <name evidence="2" type="ORF">SLS60_000383</name>
</gene>
<reference evidence="2 3" key="1">
    <citation type="submission" date="2024-02" db="EMBL/GenBank/DDBJ databases">
        <title>De novo assembly and annotation of 12 fungi associated with fruit tree decline syndrome in Ontario, Canada.</title>
        <authorList>
            <person name="Sulman M."/>
            <person name="Ellouze W."/>
            <person name="Ilyukhin E."/>
        </authorList>
    </citation>
    <scope>NUCLEOTIDE SEQUENCE [LARGE SCALE GENOMIC DNA]</scope>
    <source>
        <strain evidence="2 3">M42-189</strain>
    </source>
</reference>
<sequence>MTVSTLHYDDETGAYTFIVTPRHGSEFKTIVASKTANVIETASSPTLVHSEIVLTAYPDHIPSAFDLAPNHSHFLILTATSHTSERVRSGLGIDFQDQAYDSDNEPELPMSYSGTGILIIPTTDYRHHHNGFAAEISRLETKIAELKENWKIENTEKELEGLKTWIGDLTNERHWRRTGVVEFKDWS</sequence>
<accession>A0ABR3S630</accession>
<dbReference type="Proteomes" id="UP001521785">
    <property type="component" value="Unassembled WGS sequence"/>
</dbReference>
<keyword evidence="1" id="KW-0175">Coiled coil</keyword>
<keyword evidence="3" id="KW-1185">Reference proteome</keyword>
<evidence type="ECO:0000313" key="2">
    <source>
        <dbReference type="EMBL" id="KAL1612159.1"/>
    </source>
</evidence>
<dbReference type="EMBL" id="JAKJXO020000001">
    <property type="protein sequence ID" value="KAL1612159.1"/>
    <property type="molecule type" value="Genomic_DNA"/>
</dbReference>